<gene>
    <name evidence="1" type="ORF">GTA08_BOTSDO05295</name>
</gene>
<dbReference type="OrthoDB" id="5324651at2759"/>
<reference evidence="1" key="1">
    <citation type="submission" date="2020-04" db="EMBL/GenBank/DDBJ databases">
        <title>Genome Assembly and Annotation of Botryosphaeria dothidea sdau 11-99, a Latent Pathogen of Apple Fruit Ring Rot in China.</title>
        <authorList>
            <person name="Yu C."/>
            <person name="Diao Y."/>
            <person name="Lu Q."/>
            <person name="Zhao J."/>
            <person name="Cui S."/>
            <person name="Peng C."/>
            <person name="He B."/>
            <person name="Liu H."/>
        </authorList>
    </citation>
    <scope>NUCLEOTIDE SEQUENCE [LARGE SCALE GENOMIC DNA]</scope>
    <source>
        <strain evidence="1">Sdau11-99</strain>
    </source>
</reference>
<name>A0A8H4N0I5_9PEZI</name>
<evidence type="ECO:0000313" key="1">
    <source>
        <dbReference type="EMBL" id="KAF4306234.1"/>
    </source>
</evidence>
<dbReference type="Proteomes" id="UP000572817">
    <property type="component" value="Unassembled WGS sequence"/>
</dbReference>
<evidence type="ECO:0000313" key="2">
    <source>
        <dbReference type="Proteomes" id="UP000572817"/>
    </source>
</evidence>
<comment type="caution">
    <text evidence="1">The sequence shown here is derived from an EMBL/GenBank/DDBJ whole genome shotgun (WGS) entry which is preliminary data.</text>
</comment>
<organism evidence="1 2">
    <name type="scientific">Botryosphaeria dothidea</name>
    <dbReference type="NCBI Taxonomy" id="55169"/>
    <lineage>
        <taxon>Eukaryota</taxon>
        <taxon>Fungi</taxon>
        <taxon>Dikarya</taxon>
        <taxon>Ascomycota</taxon>
        <taxon>Pezizomycotina</taxon>
        <taxon>Dothideomycetes</taxon>
        <taxon>Dothideomycetes incertae sedis</taxon>
        <taxon>Botryosphaeriales</taxon>
        <taxon>Botryosphaeriaceae</taxon>
        <taxon>Botryosphaeria</taxon>
    </lineage>
</organism>
<sequence>MDFSASDKRRIFMSYRSVFSSAKGQLRHKKKKIRKVVLANGGISQDLVKEFGLEKVVDILRYLLGKGVFRSELEAKLEFPELFESESSRTIRRAASEDEAARSESEALDAIDADAHHIEGAGEALPLDDRQLQGRATSSREHENNTQQDVVSLYPSYVPYKTQRLVLTTVQRMLEECCFDFSKMWISDALQERKWHCAEAAELTQWLSLLSRRSGKIPAHAFTRQFSSIQDILSSVRRLRHTAVHRLPITARGTCDLIQSAAKLSEVLRDPFRTAQLESIAQTLGPLTRDMELHKSFLENTLDVNLQTIRQQREEASQEECELSDLLSFRINPQDWVRFSPSGDGPL</sequence>
<keyword evidence="2" id="KW-1185">Reference proteome</keyword>
<dbReference type="EMBL" id="WWBZ02000033">
    <property type="protein sequence ID" value="KAF4306234.1"/>
    <property type="molecule type" value="Genomic_DNA"/>
</dbReference>
<proteinExistence type="predicted"/>
<dbReference type="AlphaFoldDB" id="A0A8H4N0I5"/>
<protein>
    <submittedName>
        <fullName evidence="1">Ubiquinol-cytochrome-c reductase cytochrome c1</fullName>
    </submittedName>
</protein>
<accession>A0A8H4N0I5</accession>